<accession>A0ABU4AHA5</accession>
<evidence type="ECO:0000256" key="2">
    <source>
        <dbReference type="ARBA" id="ARBA00023125"/>
    </source>
</evidence>
<dbReference type="Pfam" id="PF01380">
    <property type="entry name" value="SIS"/>
    <property type="match status" value="1"/>
</dbReference>
<reference evidence="6 7" key="1">
    <citation type="submission" date="2023-10" db="EMBL/GenBank/DDBJ databases">
        <authorList>
            <person name="Venkata Ramana C."/>
            <person name="Sasikala C."/>
            <person name="Dhurka M."/>
        </authorList>
    </citation>
    <scope>NUCLEOTIDE SEQUENCE [LARGE SCALE GENOMIC DNA]</scope>
    <source>
        <strain evidence="6 7">KCTC 32151</strain>
    </source>
</reference>
<dbReference type="RefSeq" id="WP_317560609.1">
    <property type="nucleotide sequence ID" value="NZ_JAWLIP010000001.1"/>
</dbReference>
<dbReference type="Proteomes" id="UP001185659">
    <property type="component" value="Unassembled WGS sequence"/>
</dbReference>
<name>A0ABU4AHA5_9HYPH</name>
<dbReference type="PANTHER" id="PTHR30514">
    <property type="entry name" value="GLUCOKINASE"/>
    <property type="match status" value="1"/>
</dbReference>
<dbReference type="Pfam" id="PF01418">
    <property type="entry name" value="HTH_6"/>
    <property type="match status" value="1"/>
</dbReference>
<dbReference type="CDD" id="cd05013">
    <property type="entry name" value="SIS_RpiR"/>
    <property type="match status" value="1"/>
</dbReference>
<evidence type="ECO:0000259" key="4">
    <source>
        <dbReference type="PROSITE" id="PS51071"/>
    </source>
</evidence>
<dbReference type="InterPro" id="IPR000281">
    <property type="entry name" value="HTH_RpiR"/>
</dbReference>
<keyword evidence="2" id="KW-0238">DNA-binding</keyword>
<dbReference type="InterPro" id="IPR036388">
    <property type="entry name" value="WH-like_DNA-bd_sf"/>
</dbReference>
<feature type="domain" description="SIS" evidence="5">
    <location>
        <begin position="130"/>
        <end position="270"/>
    </location>
</feature>
<keyword evidence="3" id="KW-0804">Transcription</keyword>
<organism evidence="6 7">
    <name type="scientific">Nitratireductor aquimarinus</name>
    <dbReference type="NCBI Taxonomy" id="889300"/>
    <lineage>
        <taxon>Bacteria</taxon>
        <taxon>Pseudomonadati</taxon>
        <taxon>Pseudomonadota</taxon>
        <taxon>Alphaproteobacteria</taxon>
        <taxon>Hyphomicrobiales</taxon>
        <taxon>Phyllobacteriaceae</taxon>
        <taxon>Nitratireductor</taxon>
    </lineage>
</organism>
<dbReference type="InterPro" id="IPR001347">
    <property type="entry name" value="SIS_dom"/>
</dbReference>
<evidence type="ECO:0000313" key="7">
    <source>
        <dbReference type="Proteomes" id="UP001185659"/>
    </source>
</evidence>
<dbReference type="PROSITE" id="PS51071">
    <property type="entry name" value="HTH_RPIR"/>
    <property type="match status" value="1"/>
</dbReference>
<evidence type="ECO:0000313" key="6">
    <source>
        <dbReference type="EMBL" id="MDV6225622.1"/>
    </source>
</evidence>
<dbReference type="Gene3D" id="1.10.10.10">
    <property type="entry name" value="Winged helix-like DNA-binding domain superfamily/Winged helix DNA-binding domain"/>
    <property type="match status" value="1"/>
</dbReference>
<gene>
    <name evidence="6" type="ORF">R2G56_04915</name>
</gene>
<keyword evidence="7" id="KW-1185">Reference proteome</keyword>
<sequence>MDTMYHSEVASRIGRAYQDLSLGHRRIADFILRSPAEAAMMTNVELASRCNVSNATANRFAKAIGFKGFPEFRASQMDALRMDMAAVEKLRTEIDDDASNIDIMRNGLTQDLDNLQNTLDGLDEAGCSQAVELILDAQRIFTFGSGISYYIAGMLTHGLEPFCRGNVTMMGATGGANSAYRRLVHCNENDLAVFISFPRYSPNTVELCGVAKRRGARILCITDSPTSPVARDADVVLFAEAKRRLLPNSATSAFALVDALVAAIANQSTDGADVQLRLAERYMPDISKISGKDPDGS</sequence>
<comment type="caution">
    <text evidence="6">The sequence shown here is derived from an EMBL/GenBank/DDBJ whole genome shotgun (WGS) entry which is preliminary data.</text>
</comment>
<proteinExistence type="predicted"/>
<dbReference type="InterPro" id="IPR009057">
    <property type="entry name" value="Homeodomain-like_sf"/>
</dbReference>
<dbReference type="Gene3D" id="3.40.50.10490">
    <property type="entry name" value="Glucose-6-phosphate isomerase like protein, domain 1"/>
    <property type="match status" value="1"/>
</dbReference>
<dbReference type="InterPro" id="IPR035472">
    <property type="entry name" value="RpiR-like_SIS"/>
</dbReference>
<dbReference type="EMBL" id="JAWLIP010000001">
    <property type="protein sequence ID" value="MDV6225622.1"/>
    <property type="molecule type" value="Genomic_DNA"/>
</dbReference>
<evidence type="ECO:0000256" key="1">
    <source>
        <dbReference type="ARBA" id="ARBA00023015"/>
    </source>
</evidence>
<evidence type="ECO:0000259" key="5">
    <source>
        <dbReference type="PROSITE" id="PS51464"/>
    </source>
</evidence>
<dbReference type="SUPFAM" id="SSF53697">
    <property type="entry name" value="SIS domain"/>
    <property type="match status" value="1"/>
</dbReference>
<dbReference type="InterPro" id="IPR046348">
    <property type="entry name" value="SIS_dom_sf"/>
</dbReference>
<dbReference type="PROSITE" id="PS51464">
    <property type="entry name" value="SIS"/>
    <property type="match status" value="1"/>
</dbReference>
<keyword evidence="1" id="KW-0805">Transcription regulation</keyword>
<evidence type="ECO:0000256" key="3">
    <source>
        <dbReference type="ARBA" id="ARBA00023163"/>
    </source>
</evidence>
<dbReference type="InterPro" id="IPR047640">
    <property type="entry name" value="RpiR-like"/>
</dbReference>
<protein>
    <submittedName>
        <fullName evidence="6">MurR/RpiR family transcriptional regulator</fullName>
    </submittedName>
</protein>
<dbReference type="SUPFAM" id="SSF46689">
    <property type="entry name" value="Homeodomain-like"/>
    <property type="match status" value="1"/>
</dbReference>
<feature type="domain" description="HTH rpiR-type" evidence="4">
    <location>
        <begin position="7"/>
        <end position="83"/>
    </location>
</feature>